<evidence type="ECO:0000256" key="1">
    <source>
        <dbReference type="SAM" id="MobiDB-lite"/>
    </source>
</evidence>
<dbReference type="Proteomes" id="UP000075903">
    <property type="component" value="Unassembled WGS sequence"/>
</dbReference>
<dbReference type="VEuPathDB" id="VectorBase:AMEM012439"/>
<feature type="compositionally biased region" description="Low complexity" evidence="1">
    <location>
        <begin position="96"/>
        <end position="109"/>
    </location>
</feature>
<organism evidence="2 3">
    <name type="scientific">Anopheles merus</name>
    <name type="common">Mosquito</name>
    <dbReference type="NCBI Taxonomy" id="30066"/>
    <lineage>
        <taxon>Eukaryota</taxon>
        <taxon>Metazoa</taxon>
        <taxon>Ecdysozoa</taxon>
        <taxon>Arthropoda</taxon>
        <taxon>Hexapoda</taxon>
        <taxon>Insecta</taxon>
        <taxon>Pterygota</taxon>
        <taxon>Neoptera</taxon>
        <taxon>Endopterygota</taxon>
        <taxon>Diptera</taxon>
        <taxon>Nematocera</taxon>
        <taxon>Culicoidea</taxon>
        <taxon>Culicidae</taxon>
        <taxon>Anophelinae</taxon>
        <taxon>Anopheles</taxon>
    </lineage>
</organism>
<sequence length="116" mass="12951">MVDCSSKTRPQNVVRDRWWRRQMNSLRVEAILVGGVGQHDRHTVIADPRGRALHRLSTDAALLRLDAIAGGVFVRVGTVRFEARLVRQDVGGRIVSGRGSQRDGSSQSKQSKHLRN</sequence>
<feature type="region of interest" description="Disordered" evidence="1">
    <location>
        <begin position="94"/>
        <end position="116"/>
    </location>
</feature>
<accession>A0A182VC43</accession>
<proteinExistence type="predicted"/>
<name>A0A182VC43_ANOME</name>
<evidence type="ECO:0000313" key="2">
    <source>
        <dbReference type="EnsemblMetazoa" id="AMEM012439-PA"/>
    </source>
</evidence>
<keyword evidence="3" id="KW-1185">Reference proteome</keyword>
<reference evidence="2" key="1">
    <citation type="submission" date="2020-05" db="UniProtKB">
        <authorList>
            <consortium name="EnsemblMetazoa"/>
        </authorList>
    </citation>
    <scope>IDENTIFICATION</scope>
    <source>
        <strain evidence="2">MAF</strain>
    </source>
</reference>
<dbReference type="AlphaFoldDB" id="A0A182VC43"/>
<protein>
    <submittedName>
        <fullName evidence="2">Uncharacterized protein</fullName>
    </submittedName>
</protein>
<dbReference type="EnsemblMetazoa" id="AMEM012439-RA">
    <property type="protein sequence ID" value="AMEM012439-PA"/>
    <property type="gene ID" value="AMEM012439"/>
</dbReference>
<evidence type="ECO:0000313" key="3">
    <source>
        <dbReference type="Proteomes" id="UP000075903"/>
    </source>
</evidence>